<proteinExistence type="predicted"/>
<name>A0A9P5PMH2_9AGAR</name>
<dbReference type="EMBL" id="JADNRY010000084">
    <property type="protein sequence ID" value="KAF9066608.1"/>
    <property type="molecule type" value="Genomic_DNA"/>
</dbReference>
<evidence type="ECO:0000313" key="2">
    <source>
        <dbReference type="Proteomes" id="UP000772434"/>
    </source>
</evidence>
<organism evidence="1 2">
    <name type="scientific">Rhodocollybia butyracea</name>
    <dbReference type="NCBI Taxonomy" id="206335"/>
    <lineage>
        <taxon>Eukaryota</taxon>
        <taxon>Fungi</taxon>
        <taxon>Dikarya</taxon>
        <taxon>Basidiomycota</taxon>
        <taxon>Agaricomycotina</taxon>
        <taxon>Agaricomycetes</taxon>
        <taxon>Agaricomycetidae</taxon>
        <taxon>Agaricales</taxon>
        <taxon>Marasmiineae</taxon>
        <taxon>Omphalotaceae</taxon>
        <taxon>Rhodocollybia</taxon>
    </lineage>
</organism>
<protein>
    <submittedName>
        <fullName evidence="1">Uncharacterized protein</fullName>
    </submittedName>
</protein>
<evidence type="ECO:0000313" key="1">
    <source>
        <dbReference type="EMBL" id="KAF9066608.1"/>
    </source>
</evidence>
<accession>A0A9P5PMH2</accession>
<sequence>MNSSQLDISIPSPSYPSCFSASSGTPSLVYSPMLSSSSIGDAELRTPILPRAELYTPDNLTATGQGEDSLFNDVIDGMGHDGSGDILMGLVEGRQDHGKTQDFSIAPLSAFLPALVAATVQPNNTTSSTTSQRGNVFGLHTACSETFSTVGSQLQQSGALETCAGEARAASGRGCESSYAVVGDYN</sequence>
<dbReference type="AlphaFoldDB" id="A0A9P5PMH2"/>
<keyword evidence="2" id="KW-1185">Reference proteome</keyword>
<comment type="caution">
    <text evidence="1">The sequence shown here is derived from an EMBL/GenBank/DDBJ whole genome shotgun (WGS) entry which is preliminary data.</text>
</comment>
<gene>
    <name evidence="1" type="ORF">BDP27DRAFT_996848</name>
</gene>
<dbReference type="Proteomes" id="UP000772434">
    <property type="component" value="Unassembled WGS sequence"/>
</dbReference>
<reference evidence="1" key="1">
    <citation type="submission" date="2020-11" db="EMBL/GenBank/DDBJ databases">
        <authorList>
            <consortium name="DOE Joint Genome Institute"/>
            <person name="Ahrendt S."/>
            <person name="Riley R."/>
            <person name="Andreopoulos W."/>
            <person name="Labutti K."/>
            <person name="Pangilinan J."/>
            <person name="Ruiz-Duenas F.J."/>
            <person name="Barrasa J.M."/>
            <person name="Sanchez-Garcia M."/>
            <person name="Camarero S."/>
            <person name="Miyauchi S."/>
            <person name="Serrano A."/>
            <person name="Linde D."/>
            <person name="Babiker R."/>
            <person name="Drula E."/>
            <person name="Ayuso-Fernandez I."/>
            <person name="Pacheco R."/>
            <person name="Padilla G."/>
            <person name="Ferreira P."/>
            <person name="Barriuso J."/>
            <person name="Kellner H."/>
            <person name="Castanera R."/>
            <person name="Alfaro M."/>
            <person name="Ramirez L."/>
            <person name="Pisabarro A.G."/>
            <person name="Kuo A."/>
            <person name="Tritt A."/>
            <person name="Lipzen A."/>
            <person name="He G."/>
            <person name="Yan M."/>
            <person name="Ng V."/>
            <person name="Cullen D."/>
            <person name="Martin F."/>
            <person name="Rosso M.-N."/>
            <person name="Henrissat B."/>
            <person name="Hibbett D."/>
            <person name="Martinez A.T."/>
            <person name="Grigoriev I.V."/>
        </authorList>
    </citation>
    <scope>NUCLEOTIDE SEQUENCE</scope>
    <source>
        <strain evidence="1">AH 40177</strain>
    </source>
</reference>